<dbReference type="RefSeq" id="WP_122199416.1">
    <property type="nucleotide sequence ID" value="NZ_JBHSKC010000008.1"/>
</dbReference>
<dbReference type="InterPro" id="IPR004637">
    <property type="entry name" value="Dat"/>
</dbReference>
<gene>
    <name evidence="14" type="primary">ectB</name>
    <name evidence="14" type="ORF">EBO15_38555</name>
</gene>
<keyword evidence="8 12" id="KW-0808">Transferase</keyword>
<dbReference type="NCBIfam" id="TIGR00709">
    <property type="entry name" value="dat"/>
    <property type="match status" value="1"/>
</dbReference>
<dbReference type="CDD" id="cd00610">
    <property type="entry name" value="OAT_like"/>
    <property type="match status" value="1"/>
</dbReference>
<evidence type="ECO:0000256" key="7">
    <source>
        <dbReference type="ARBA" id="ARBA00022576"/>
    </source>
</evidence>
<dbReference type="InterPro" id="IPR012773">
    <property type="entry name" value="Ectoine_EctB"/>
</dbReference>
<dbReference type="NCBIfam" id="NF006733">
    <property type="entry name" value="PRK09264.1"/>
    <property type="match status" value="1"/>
</dbReference>
<dbReference type="Pfam" id="PF00202">
    <property type="entry name" value="Aminotran_3"/>
    <property type="match status" value="1"/>
</dbReference>
<dbReference type="GO" id="GO:0019491">
    <property type="term" value="P:ectoine biosynthetic process"/>
    <property type="evidence" value="ECO:0007669"/>
    <property type="project" value="UniProtKB-UniPathway"/>
</dbReference>
<dbReference type="EC" id="2.6.1.76" evidence="5 12"/>
<evidence type="ECO:0000256" key="3">
    <source>
        <dbReference type="ARBA" id="ARBA00004946"/>
    </source>
</evidence>
<evidence type="ECO:0000256" key="4">
    <source>
        <dbReference type="ARBA" id="ARBA00008954"/>
    </source>
</evidence>
<dbReference type="Gene3D" id="3.40.640.10">
    <property type="entry name" value="Type I PLP-dependent aspartate aminotransferase-like (Major domain)"/>
    <property type="match status" value="1"/>
</dbReference>
<dbReference type="Proteomes" id="UP000282674">
    <property type="component" value="Unassembled WGS sequence"/>
</dbReference>
<accession>A0A3M2LG77</accession>
<evidence type="ECO:0000256" key="5">
    <source>
        <dbReference type="ARBA" id="ARBA00013155"/>
    </source>
</evidence>
<dbReference type="UniPathway" id="UPA00067">
    <property type="reaction ID" value="UER00121"/>
</dbReference>
<keyword evidence="9 11" id="KW-0663">Pyridoxal phosphate</keyword>
<dbReference type="GO" id="GO:0047307">
    <property type="term" value="F:diaminobutyrate-pyruvate transaminase activity"/>
    <property type="evidence" value="ECO:0007669"/>
    <property type="project" value="InterPro"/>
</dbReference>
<sequence>MDVFTRLESEVRGYCRGWPTVFTTARGSTLRDENGRDFLDFFAGAGTLNYGHNDPALKQRLLDYLAADNIVHSLDMHTAAKRRFLERFDEIVLKPRGLDYKVQFPGPAGNHAVEAALKLARKYTGRETVVSFTNAFHGMTLGALAVTGNSMKRTGAGVPLGHGVTMPYDNYLDGRTPDFLLFETMLDDSGSGLDKPAAVIVETVQGEGGVNVASAEWLRGLAGVCERHGILLIVDDVQMGCGRTGAFFSFEDAGITPDIVCLSKSLSGFGLPFAITLMRRDLDVWEPGEHNGTFRGFNPAFVTAAGALEDHWADDGMAERTLAKGGLVRRALDEIALRHAGEIADVRGRGLVWGMETRDPRTASRICAEAFGRGLLMETSGPNDEVVKLLPPLTTTEDELARGLAILADSVAAVQAAGPKETGPKETGAAGARAAGGPGGAGAQAGPGARAAVHA</sequence>
<evidence type="ECO:0000256" key="13">
    <source>
        <dbReference type="SAM" id="MobiDB-lite"/>
    </source>
</evidence>
<evidence type="ECO:0000313" key="14">
    <source>
        <dbReference type="EMBL" id="RMI36482.1"/>
    </source>
</evidence>
<dbReference type="Gene3D" id="3.90.1150.10">
    <property type="entry name" value="Aspartate Aminotransferase, domain 1"/>
    <property type="match status" value="1"/>
</dbReference>
<evidence type="ECO:0000256" key="2">
    <source>
        <dbReference type="ARBA" id="ARBA00002189"/>
    </source>
</evidence>
<dbReference type="InterPro" id="IPR015422">
    <property type="entry name" value="PyrdxlP-dep_Trfase_small"/>
</dbReference>
<organism evidence="14 15">
    <name type="scientific">Actinomadura harenae</name>
    <dbReference type="NCBI Taxonomy" id="2483351"/>
    <lineage>
        <taxon>Bacteria</taxon>
        <taxon>Bacillati</taxon>
        <taxon>Actinomycetota</taxon>
        <taxon>Actinomycetes</taxon>
        <taxon>Streptosporangiales</taxon>
        <taxon>Thermomonosporaceae</taxon>
        <taxon>Actinomadura</taxon>
    </lineage>
</organism>
<dbReference type="PANTHER" id="PTHR43552">
    <property type="entry name" value="DIAMINOBUTYRATE--2-OXOGLUTARATE AMINOTRANSFERASE"/>
    <property type="match status" value="1"/>
</dbReference>
<evidence type="ECO:0000256" key="9">
    <source>
        <dbReference type="ARBA" id="ARBA00022898"/>
    </source>
</evidence>
<dbReference type="InterPro" id="IPR049704">
    <property type="entry name" value="Aminotrans_3_PPA_site"/>
</dbReference>
<protein>
    <recommendedName>
        <fullName evidence="6 12">Diaminobutyrate--2-oxoglutarate transaminase</fullName>
        <ecNumber evidence="5 12">2.6.1.76</ecNumber>
    </recommendedName>
    <alternativeName>
        <fullName evidence="12">DABA aminotransferase</fullName>
    </alternativeName>
</protein>
<feature type="region of interest" description="Disordered" evidence="13">
    <location>
        <begin position="417"/>
        <end position="455"/>
    </location>
</feature>
<comment type="cofactor">
    <cofactor evidence="1 12">
        <name>pyridoxal 5'-phosphate</name>
        <dbReference type="ChEBI" id="CHEBI:597326"/>
    </cofactor>
</comment>
<feature type="compositionally biased region" description="Gly residues" evidence="13">
    <location>
        <begin position="434"/>
        <end position="445"/>
    </location>
</feature>
<dbReference type="PIRSF" id="PIRSF000521">
    <property type="entry name" value="Transaminase_4ab_Lys_Orn"/>
    <property type="match status" value="1"/>
</dbReference>
<dbReference type="PROSITE" id="PS00600">
    <property type="entry name" value="AA_TRANSFER_CLASS_3"/>
    <property type="match status" value="1"/>
</dbReference>
<comment type="catalytic activity">
    <reaction evidence="10 12">
        <text>L-2,4-diaminobutanoate + 2-oxoglutarate = L-aspartate 4-semialdehyde + L-glutamate</text>
        <dbReference type="Rhea" id="RHEA:11160"/>
        <dbReference type="ChEBI" id="CHEBI:16810"/>
        <dbReference type="ChEBI" id="CHEBI:29985"/>
        <dbReference type="ChEBI" id="CHEBI:58761"/>
        <dbReference type="ChEBI" id="CHEBI:537519"/>
        <dbReference type="EC" id="2.6.1.76"/>
    </reaction>
</comment>
<dbReference type="InterPro" id="IPR015421">
    <property type="entry name" value="PyrdxlP-dep_Trfase_major"/>
</dbReference>
<evidence type="ECO:0000313" key="15">
    <source>
        <dbReference type="Proteomes" id="UP000282674"/>
    </source>
</evidence>
<feature type="compositionally biased region" description="Low complexity" evidence="13">
    <location>
        <begin position="446"/>
        <end position="455"/>
    </location>
</feature>
<evidence type="ECO:0000256" key="11">
    <source>
        <dbReference type="RuleBase" id="RU003560"/>
    </source>
</evidence>
<comment type="caution">
    <text evidence="14">The sequence shown here is derived from an EMBL/GenBank/DDBJ whole genome shotgun (WGS) entry which is preliminary data.</text>
</comment>
<name>A0A3M2LG77_9ACTN</name>
<evidence type="ECO:0000256" key="6">
    <source>
        <dbReference type="ARBA" id="ARBA00014798"/>
    </source>
</evidence>
<dbReference type="SUPFAM" id="SSF53383">
    <property type="entry name" value="PLP-dependent transferases"/>
    <property type="match status" value="1"/>
</dbReference>
<evidence type="ECO:0000256" key="8">
    <source>
        <dbReference type="ARBA" id="ARBA00022679"/>
    </source>
</evidence>
<evidence type="ECO:0000256" key="12">
    <source>
        <dbReference type="RuleBase" id="RU365034"/>
    </source>
</evidence>
<dbReference type="NCBIfam" id="TIGR02407">
    <property type="entry name" value="ectoine_ectB"/>
    <property type="match status" value="1"/>
</dbReference>
<comment type="pathway">
    <text evidence="3 12">Amine and polyamine biosynthesis; ectoine biosynthesis; L-ectoine from L-aspartate 4-semialdehyde: step 1/3.</text>
</comment>
<evidence type="ECO:0000256" key="1">
    <source>
        <dbReference type="ARBA" id="ARBA00001933"/>
    </source>
</evidence>
<comment type="function">
    <text evidence="2 12">Catalyzes reversively the conversion of L-aspartate beta-semialdehyde (ASA) to L-2,4-diaminobutyrate (DABA) by transamination with L-glutamate.</text>
</comment>
<dbReference type="EMBL" id="RFFG01000135">
    <property type="protein sequence ID" value="RMI36482.1"/>
    <property type="molecule type" value="Genomic_DNA"/>
</dbReference>
<dbReference type="GO" id="GO:0045303">
    <property type="term" value="F:diaminobutyrate-2-oxoglutarate transaminase activity"/>
    <property type="evidence" value="ECO:0007669"/>
    <property type="project" value="UniProtKB-EC"/>
</dbReference>
<proteinExistence type="inferred from homology"/>
<keyword evidence="15" id="KW-1185">Reference proteome</keyword>
<reference evidence="14 15" key="1">
    <citation type="submission" date="2018-10" db="EMBL/GenBank/DDBJ databases">
        <title>Isolation from soil.</title>
        <authorList>
            <person name="Hu J."/>
        </authorList>
    </citation>
    <scope>NUCLEOTIDE SEQUENCE [LARGE SCALE GENOMIC DNA]</scope>
    <source>
        <strain evidence="14 15">NEAU-Ht49</strain>
    </source>
</reference>
<dbReference type="AlphaFoldDB" id="A0A3M2LG77"/>
<dbReference type="GO" id="GO:0030170">
    <property type="term" value="F:pyridoxal phosphate binding"/>
    <property type="evidence" value="ECO:0007669"/>
    <property type="project" value="InterPro"/>
</dbReference>
<dbReference type="OrthoDB" id="3699548at2"/>
<dbReference type="InterPro" id="IPR005814">
    <property type="entry name" value="Aminotrans_3"/>
</dbReference>
<dbReference type="PANTHER" id="PTHR43552:SF2">
    <property type="entry name" value="DIAMINOBUTYRATE--2-OXOGLUTARATE TRANSAMINASE"/>
    <property type="match status" value="1"/>
</dbReference>
<keyword evidence="7 12" id="KW-0032">Aminotransferase</keyword>
<dbReference type="InterPro" id="IPR015424">
    <property type="entry name" value="PyrdxlP-dep_Trfase"/>
</dbReference>
<comment type="similarity">
    <text evidence="4 11">Belongs to the class-III pyridoxal-phosphate-dependent aminotransferase family.</text>
</comment>
<evidence type="ECO:0000256" key="10">
    <source>
        <dbReference type="ARBA" id="ARBA00049111"/>
    </source>
</evidence>